<keyword evidence="1" id="KW-1133">Transmembrane helix</keyword>
<organism evidence="3 4">
    <name type="scientific">Paratrimastix pyriformis</name>
    <dbReference type="NCBI Taxonomy" id="342808"/>
    <lineage>
        <taxon>Eukaryota</taxon>
        <taxon>Metamonada</taxon>
        <taxon>Preaxostyla</taxon>
        <taxon>Paratrimastigidae</taxon>
        <taxon>Paratrimastix</taxon>
    </lineage>
</organism>
<feature type="transmembrane region" description="Helical" evidence="1">
    <location>
        <begin position="75"/>
        <end position="101"/>
    </location>
</feature>
<accession>A0ABQ8UFU2</accession>
<feature type="domain" description="Cadherin-like beta-sandwich-like" evidence="2">
    <location>
        <begin position="10"/>
        <end position="60"/>
    </location>
</feature>
<evidence type="ECO:0000313" key="4">
    <source>
        <dbReference type="Proteomes" id="UP001141327"/>
    </source>
</evidence>
<protein>
    <recommendedName>
        <fullName evidence="2">Cadherin-like beta-sandwich-like domain-containing protein</fullName>
    </recommendedName>
</protein>
<dbReference type="EMBL" id="JAPMOS010000062">
    <property type="protein sequence ID" value="KAJ4456736.1"/>
    <property type="molecule type" value="Genomic_DNA"/>
</dbReference>
<keyword evidence="4" id="KW-1185">Reference proteome</keyword>
<evidence type="ECO:0000313" key="3">
    <source>
        <dbReference type="EMBL" id="KAJ4456736.1"/>
    </source>
</evidence>
<comment type="caution">
    <text evidence="3">The sequence shown here is derived from an EMBL/GenBank/DDBJ whole genome shotgun (WGS) entry which is preliminary data.</text>
</comment>
<keyword evidence="1" id="KW-0472">Membrane</keyword>
<gene>
    <name evidence="3" type="ORF">PAPYR_7949</name>
</gene>
<sequence>MLRVDRATLLQVTALPSASRARVSVNGESAETTVPLREGVNVVYINVTSANGEVTQEYMLFVMASAGTPNISEGLAVGLGAGLGGLCLALVAMVGALLIALRRSSRKLSAARAAAAGGAPGVLVMAAAGPACEMAMSPMAAARTPLLAAAGSE</sequence>
<proteinExistence type="predicted"/>
<evidence type="ECO:0000259" key="2">
    <source>
        <dbReference type="Pfam" id="PF12733"/>
    </source>
</evidence>
<dbReference type="Pfam" id="PF12733">
    <property type="entry name" value="Cadherin-like"/>
    <property type="match status" value="1"/>
</dbReference>
<name>A0ABQ8UFU2_9EUKA</name>
<reference evidence="3" key="1">
    <citation type="journal article" date="2022" name="bioRxiv">
        <title>Genomics of Preaxostyla Flagellates Illuminates Evolutionary Transitions and the Path Towards Mitochondrial Loss.</title>
        <authorList>
            <person name="Novak L.V.F."/>
            <person name="Treitli S.C."/>
            <person name="Pyrih J."/>
            <person name="Halakuc P."/>
            <person name="Pipaliya S.V."/>
            <person name="Vacek V."/>
            <person name="Brzon O."/>
            <person name="Soukal P."/>
            <person name="Eme L."/>
            <person name="Dacks J.B."/>
            <person name="Karnkowska A."/>
            <person name="Elias M."/>
            <person name="Hampl V."/>
        </authorList>
    </citation>
    <scope>NUCLEOTIDE SEQUENCE</scope>
    <source>
        <strain evidence="3">RCP-MX</strain>
    </source>
</reference>
<dbReference type="Proteomes" id="UP001141327">
    <property type="component" value="Unassembled WGS sequence"/>
</dbReference>
<keyword evidence="1" id="KW-0812">Transmembrane</keyword>
<dbReference type="InterPro" id="IPR025883">
    <property type="entry name" value="Cadherin-like_domain"/>
</dbReference>
<evidence type="ECO:0000256" key="1">
    <source>
        <dbReference type="SAM" id="Phobius"/>
    </source>
</evidence>